<dbReference type="RefSeq" id="XP_013245983.1">
    <property type="nucleotide sequence ID" value="XM_013390529.1"/>
</dbReference>
<comment type="caution">
    <text evidence="3">The sequence shown here is derived from an EMBL/GenBank/DDBJ whole genome shotgun (WGS) entry which is preliminary data.</text>
</comment>
<reference evidence="3 4" key="1">
    <citation type="submission" date="2014-05" db="EMBL/GenBank/DDBJ databases">
        <title>Draft genome sequence of a rare smut relative, Tilletiaria anomala UBC 951.</title>
        <authorList>
            <consortium name="DOE Joint Genome Institute"/>
            <person name="Toome M."/>
            <person name="Kuo A."/>
            <person name="Henrissat B."/>
            <person name="Lipzen A."/>
            <person name="Tritt A."/>
            <person name="Yoshinaga Y."/>
            <person name="Zane M."/>
            <person name="Barry K."/>
            <person name="Grigoriev I.V."/>
            <person name="Spatafora J.W."/>
            <person name="Aimea M.C."/>
        </authorList>
    </citation>
    <scope>NUCLEOTIDE SEQUENCE [LARGE SCALE GENOMIC DNA]</scope>
    <source>
        <strain evidence="3 4">UBC 951</strain>
    </source>
</reference>
<dbReference type="AlphaFoldDB" id="A0A066WQ61"/>
<protein>
    <recommendedName>
        <fullName evidence="1">Glucosamine 6-phosphate N-acetyltransferase</fullName>
        <ecNumber evidence="1">2.3.1.4</ecNumber>
    </recommendedName>
</protein>
<dbReference type="STRING" id="1037660.A0A066WQ61"/>
<dbReference type="OrthoDB" id="10039976at2759"/>
<organism evidence="3 4">
    <name type="scientific">Tilletiaria anomala (strain ATCC 24038 / CBS 436.72 / UBC 951)</name>
    <dbReference type="NCBI Taxonomy" id="1037660"/>
    <lineage>
        <taxon>Eukaryota</taxon>
        <taxon>Fungi</taxon>
        <taxon>Dikarya</taxon>
        <taxon>Basidiomycota</taxon>
        <taxon>Ustilaginomycotina</taxon>
        <taxon>Exobasidiomycetes</taxon>
        <taxon>Georgefischeriales</taxon>
        <taxon>Tilletiariaceae</taxon>
        <taxon>Tilletiaria</taxon>
    </lineage>
</organism>
<keyword evidence="4" id="KW-1185">Reference proteome</keyword>
<evidence type="ECO:0000259" key="2">
    <source>
        <dbReference type="PROSITE" id="PS51186"/>
    </source>
</evidence>
<evidence type="ECO:0000313" key="3">
    <source>
        <dbReference type="EMBL" id="KDN53144.1"/>
    </source>
</evidence>
<dbReference type="Proteomes" id="UP000027361">
    <property type="component" value="Unassembled WGS sequence"/>
</dbReference>
<dbReference type="HOGENOM" id="CLU_072095_0_1_1"/>
<dbReference type="Pfam" id="PF00583">
    <property type="entry name" value="Acetyltransf_1"/>
    <property type="match status" value="1"/>
</dbReference>
<evidence type="ECO:0000313" key="4">
    <source>
        <dbReference type="Proteomes" id="UP000027361"/>
    </source>
</evidence>
<keyword evidence="1 3" id="KW-0808">Transferase</keyword>
<dbReference type="PANTHER" id="PTHR13355">
    <property type="entry name" value="GLUCOSAMINE 6-PHOSPHATE N-ACETYLTRANSFERASE"/>
    <property type="match status" value="1"/>
</dbReference>
<keyword evidence="1 3" id="KW-0012">Acyltransferase</keyword>
<dbReference type="GeneID" id="25263094"/>
<name>A0A066WQ61_TILAU</name>
<dbReference type="InterPro" id="IPR000182">
    <property type="entry name" value="GNAT_dom"/>
</dbReference>
<dbReference type="UniPathway" id="UPA00113">
    <property type="reaction ID" value="UER00529"/>
</dbReference>
<dbReference type="EC" id="2.3.1.4" evidence="1"/>
<dbReference type="InParanoid" id="A0A066WQ61"/>
<dbReference type="Gene3D" id="3.40.630.30">
    <property type="match status" value="1"/>
</dbReference>
<dbReference type="InterPro" id="IPR016181">
    <property type="entry name" value="Acyl_CoA_acyltransferase"/>
</dbReference>
<dbReference type="CDD" id="cd04301">
    <property type="entry name" value="NAT_SF"/>
    <property type="match status" value="1"/>
</dbReference>
<dbReference type="EMBL" id="JMSN01000004">
    <property type="protein sequence ID" value="KDN53144.1"/>
    <property type="molecule type" value="Genomic_DNA"/>
</dbReference>
<comment type="pathway">
    <text evidence="1">Nucleotide-sugar biosynthesis; UDP-N-acetyl-alpha-D-glucosamine biosynthesis; N-acetyl-alpha-D-glucosamine 1-phosphate from alpha-D-glucosamine 6-phosphate (route I): step 1/2.</text>
</comment>
<dbReference type="SUPFAM" id="SSF55729">
    <property type="entry name" value="Acyl-CoA N-acyltransferases (Nat)"/>
    <property type="match status" value="1"/>
</dbReference>
<dbReference type="GO" id="GO:0006048">
    <property type="term" value="P:UDP-N-acetylglucosamine biosynthetic process"/>
    <property type="evidence" value="ECO:0007669"/>
    <property type="project" value="UniProtKB-UniRule"/>
</dbReference>
<accession>A0A066WQ61</accession>
<gene>
    <name evidence="3" type="ORF">K437DRAFT_242570</name>
</gene>
<dbReference type="GO" id="GO:0004343">
    <property type="term" value="F:glucosamine 6-phosphate N-acetyltransferase activity"/>
    <property type="evidence" value="ECO:0007669"/>
    <property type="project" value="UniProtKB-UniRule"/>
</dbReference>
<dbReference type="PROSITE" id="PS51186">
    <property type="entry name" value="GNAT"/>
    <property type="match status" value="1"/>
</dbReference>
<feature type="domain" description="N-acetyltransferase" evidence="2">
    <location>
        <begin position="30"/>
        <end position="183"/>
    </location>
</feature>
<comment type="catalytic activity">
    <reaction evidence="1">
        <text>D-glucosamine 6-phosphate + acetyl-CoA = N-acetyl-D-glucosamine 6-phosphate + CoA + H(+)</text>
        <dbReference type="Rhea" id="RHEA:10292"/>
        <dbReference type="ChEBI" id="CHEBI:15378"/>
        <dbReference type="ChEBI" id="CHEBI:57287"/>
        <dbReference type="ChEBI" id="CHEBI:57288"/>
        <dbReference type="ChEBI" id="CHEBI:57513"/>
        <dbReference type="ChEBI" id="CHEBI:58725"/>
        <dbReference type="EC" id="2.3.1.4"/>
    </reaction>
</comment>
<sequence length="183" mass="19809">MPFTEDSQLDLAFDPSLIPQEIKDGLADGLHIRPLASTDYQRGHLQLLTVLTKVPDPGEDEWVQRFKLQQSSASASGSATSPAQYYTIAIISQETDKLVAVGTVLMEYKFIRGLGKVGHIEDIAVDANMQGKSLGKTIIAALTAVSEKAGAYKTILDCSGDNKGFYEKCGYKLAGVEMAKYTT</sequence>
<proteinExistence type="inferred from homology"/>
<dbReference type="OMA" id="YYLIVIC"/>
<evidence type="ECO:0000256" key="1">
    <source>
        <dbReference type="RuleBase" id="RU365086"/>
    </source>
</evidence>
<comment type="similarity">
    <text evidence="1">Belongs to the acetyltransferase family. GNA1 subfamily.</text>
</comment>
<dbReference type="FunCoup" id="A0A066WQ61">
    <property type="interactions" value="126"/>
</dbReference>
<dbReference type="PANTHER" id="PTHR13355:SF11">
    <property type="entry name" value="GLUCOSAMINE 6-PHOSPHATE N-ACETYLTRANSFERASE"/>
    <property type="match status" value="1"/>
</dbReference>
<dbReference type="InterPro" id="IPR039143">
    <property type="entry name" value="GNPNAT1-like"/>
</dbReference>